<reference evidence="6" key="1">
    <citation type="journal article" date="2019" name="Int. J. Syst. Evol. Microbiol.">
        <title>The Global Catalogue of Microorganisms (GCM) 10K type strain sequencing project: providing services to taxonomists for standard genome sequencing and annotation.</title>
        <authorList>
            <consortium name="The Broad Institute Genomics Platform"/>
            <consortium name="The Broad Institute Genome Sequencing Center for Infectious Disease"/>
            <person name="Wu L."/>
            <person name="Ma J."/>
        </authorList>
    </citation>
    <scope>NUCLEOTIDE SEQUENCE [LARGE SCALE GENOMIC DNA]</scope>
    <source>
        <strain evidence="6">CGMCC 1.3240</strain>
    </source>
</reference>
<accession>A0ABW0VWR0</accession>
<dbReference type="CDD" id="cd01392">
    <property type="entry name" value="HTH_LacI"/>
    <property type="match status" value="1"/>
</dbReference>
<sequence length="344" mass="38814">MATIKDIAREAQVSISTVSFAINGTGPVAPETKKRIMEVIERLNYHPSSAARGLVTRMTNNICLYVPHPKSNIFTFHGNNLINDMLQGIGESIDEKDYNLLLAWEQPGSETDAKIMSLVNKKAIDGILFFNPTHNFKPIYELIKQKFPFVFMGRFFDNEPIDIVDIDNFDAGYRNTVHLIKLGHKNIGFISPGPLNYLVAGDRFEGYQEALRDHNIRYNEHYFYLGDNREASGYSALETFLKLKEPPTAVVAGRDIQAVGMLQYAQENGILVPEDIAIVSFENSQLAELHDITSIRTDLYRIGREAAKLLLQAIGRRKERQTQNIIIPSDIVIRRSCGSVLNPE</sequence>
<dbReference type="InterPro" id="IPR010982">
    <property type="entry name" value="Lambda_DNA-bd_dom_sf"/>
</dbReference>
<evidence type="ECO:0000256" key="2">
    <source>
        <dbReference type="ARBA" id="ARBA00023125"/>
    </source>
</evidence>
<dbReference type="InterPro" id="IPR046335">
    <property type="entry name" value="LacI/GalR-like_sensor"/>
</dbReference>
<dbReference type="SUPFAM" id="SSF47413">
    <property type="entry name" value="lambda repressor-like DNA-binding domains"/>
    <property type="match status" value="1"/>
</dbReference>
<proteinExistence type="predicted"/>
<dbReference type="PANTHER" id="PTHR30146:SF109">
    <property type="entry name" value="HTH-TYPE TRANSCRIPTIONAL REGULATOR GALS"/>
    <property type="match status" value="1"/>
</dbReference>
<dbReference type="EMBL" id="JBHSOW010000047">
    <property type="protein sequence ID" value="MFC5650316.1"/>
    <property type="molecule type" value="Genomic_DNA"/>
</dbReference>
<organism evidence="5 6">
    <name type="scientific">Paenibacillus solisilvae</name>
    <dbReference type="NCBI Taxonomy" id="2486751"/>
    <lineage>
        <taxon>Bacteria</taxon>
        <taxon>Bacillati</taxon>
        <taxon>Bacillota</taxon>
        <taxon>Bacilli</taxon>
        <taxon>Bacillales</taxon>
        <taxon>Paenibacillaceae</taxon>
        <taxon>Paenibacillus</taxon>
    </lineage>
</organism>
<dbReference type="Proteomes" id="UP001596047">
    <property type="component" value="Unassembled WGS sequence"/>
</dbReference>
<dbReference type="GO" id="GO:0003677">
    <property type="term" value="F:DNA binding"/>
    <property type="evidence" value="ECO:0007669"/>
    <property type="project" value="UniProtKB-KW"/>
</dbReference>
<keyword evidence="3" id="KW-0804">Transcription</keyword>
<evidence type="ECO:0000256" key="1">
    <source>
        <dbReference type="ARBA" id="ARBA00023015"/>
    </source>
</evidence>
<keyword evidence="2 5" id="KW-0238">DNA-binding</keyword>
<dbReference type="Pfam" id="PF13377">
    <property type="entry name" value="Peripla_BP_3"/>
    <property type="match status" value="1"/>
</dbReference>
<evidence type="ECO:0000313" key="5">
    <source>
        <dbReference type="EMBL" id="MFC5650316.1"/>
    </source>
</evidence>
<evidence type="ECO:0000313" key="6">
    <source>
        <dbReference type="Proteomes" id="UP001596047"/>
    </source>
</evidence>
<dbReference type="Gene3D" id="1.10.260.40">
    <property type="entry name" value="lambda repressor-like DNA-binding domains"/>
    <property type="match status" value="1"/>
</dbReference>
<evidence type="ECO:0000256" key="3">
    <source>
        <dbReference type="ARBA" id="ARBA00023163"/>
    </source>
</evidence>
<dbReference type="InterPro" id="IPR000843">
    <property type="entry name" value="HTH_LacI"/>
</dbReference>
<gene>
    <name evidence="5" type="ORF">ACFPYJ_14490</name>
</gene>
<dbReference type="Pfam" id="PF00356">
    <property type="entry name" value="LacI"/>
    <property type="match status" value="1"/>
</dbReference>
<dbReference type="PANTHER" id="PTHR30146">
    <property type="entry name" value="LACI-RELATED TRANSCRIPTIONAL REPRESSOR"/>
    <property type="match status" value="1"/>
</dbReference>
<keyword evidence="6" id="KW-1185">Reference proteome</keyword>
<dbReference type="PROSITE" id="PS00356">
    <property type="entry name" value="HTH_LACI_1"/>
    <property type="match status" value="1"/>
</dbReference>
<evidence type="ECO:0000259" key="4">
    <source>
        <dbReference type="PROSITE" id="PS50932"/>
    </source>
</evidence>
<dbReference type="PROSITE" id="PS50932">
    <property type="entry name" value="HTH_LACI_2"/>
    <property type="match status" value="1"/>
</dbReference>
<dbReference type="SMART" id="SM00354">
    <property type="entry name" value="HTH_LACI"/>
    <property type="match status" value="1"/>
</dbReference>
<dbReference type="Gene3D" id="3.40.50.2300">
    <property type="match status" value="2"/>
</dbReference>
<protein>
    <submittedName>
        <fullName evidence="5">LacI family DNA-binding transcriptional regulator</fullName>
    </submittedName>
</protein>
<dbReference type="SUPFAM" id="SSF53822">
    <property type="entry name" value="Periplasmic binding protein-like I"/>
    <property type="match status" value="1"/>
</dbReference>
<keyword evidence="1" id="KW-0805">Transcription regulation</keyword>
<dbReference type="InterPro" id="IPR028082">
    <property type="entry name" value="Peripla_BP_I"/>
</dbReference>
<feature type="domain" description="HTH lacI-type" evidence="4">
    <location>
        <begin position="2"/>
        <end position="56"/>
    </location>
</feature>
<dbReference type="RefSeq" id="WP_379188861.1">
    <property type="nucleotide sequence ID" value="NZ_JBHSOW010000047.1"/>
</dbReference>
<name>A0ABW0VWR0_9BACL</name>
<comment type="caution">
    <text evidence="5">The sequence shown here is derived from an EMBL/GenBank/DDBJ whole genome shotgun (WGS) entry which is preliminary data.</text>
</comment>